<feature type="region of interest" description="Disordered" evidence="2">
    <location>
        <begin position="1"/>
        <end position="59"/>
    </location>
</feature>
<dbReference type="GO" id="GO:0003729">
    <property type="term" value="F:mRNA binding"/>
    <property type="evidence" value="ECO:0007669"/>
    <property type="project" value="UniProtKB-UniRule"/>
</dbReference>
<reference evidence="4" key="1">
    <citation type="submission" date="2023-02" db="EMBL/GenBank/DDBJ databases">
        <title>Genome of toxic invasive species Heracleum sosnowskyi carries increased number of genes despite the absence of recent whole-genome duplications.</title>
        <authorList>
            <person name="Schelkunov M."/>
            <person name="Shtratnikova V."/>
            <person name="Makarenko M."/>
            <person name="Klepikova A."/>
            <person name="Omelchenko D."/>
            <person name="Novikova G."/>
            <person name="Obukhova E."/>
            <person name="Bogdanov V."/>
            <person name="Penin A."/>
            <person name="Logacheva M."/>
        </authorList>
    </citation>
    <scope>NUCLEOTIDE SEQUENCE</scope>
    <source>
        <strain evidence="4">Hsosn_3</strain>
        <tissue evidence="4">Leaf</tissue>
    </source>
</reference>
<comment type="caution">
    <text evidence="4">The sequence shown here is derived from an EMBL/GenBank/DDBJ whole genome shotgun (WGS) entry which is preliminary data.</text>
</comment>
<keyword evidence="5" id="KW-1185">Reference proteome</keyword>
<evidence type="ECO:0000256" key="1">
    <source>
        <dbReference type="RuleBase" id="RU369095"/>
    </source>
</evidence>
<reference evidence="4" key="2">
    <citation type="submission" date="2023-05" db="EMBL/GenBank/DDBJ databases">
        <authorList>
            <person name="Schelkunov M.I."/>
        </authorList>
    </citation>
    <scope>NUCLEOTIDE SEQUENCE</scope>
    <source>
        <strain evidence="4">Hsosn_3</strain>
        <tissue evidence="4">Leaf</tissue>
    </source>
</reference>
<keyword evidence="1" id="KW-0694">RNA-binding</keyword>
<dbReference type="Gene3D" id="3.10.590.10">
    <property type="entry name" value="ph1033 like domains"/>
    <property type="match status" value="1"/>
</dbReference>
<feature type="region of interest" description="Disordered" evidence="2">
    <location>
        <begin position="380"/>
        <end position="402"/>
    </location>
</feature>
<feature type="compositionally biased region" description="Polar residues" evidence="2">
    <location>
        <begin position="19"/>
        <end position="32"/>
    </location>
</feature>
<dbReference type="Proteomes" id="UP001237642">
    <property type="component" value="Unassembled WGS sequence"/>
</dbReference>
<dbReference type="Pfam" id="PF04146">
    <property type="entry name" value="YTH"/>
    <property type="match status" value="1"/>
</dbReference>
<evidence type="ECO:0000259" key="3">
    <source>
        <dbReference type="PROSITE" id="PS50882"/>
    </source>
</evidence>
<feature type="domain" description="YTH" evidence="3">
    <location>
        <begin position="414"/>
        <end position="551"/>
    </location>
</feature>
<dbReference type="GO" id="GO:1990247">
    <property type="term" value="F:N6-methyladenosine-containing RNA reader activity"/>
    <property type="evidence" value="ECO:0007669"/>
    <property type="project" value="UniProtKB-UniRule"/>
</dbReference>
<dbReference type="PANTHER" id="PTHR12357">
    <property type="entry name" value="YTH YT521-B HOMOLOGY DOMAIN-CONTAINING"/>
    <property type="match status" value="1"/>
</dbReference>
<dbReference type="CDD" id="cd21134">
    <property type="entry name" value="YTH"/>
    <property type="match status" value="1"/>
</dbReference>
<dbReference type="AlphaFoldDB" id="A0AAD8MZK0"/>
<feature type="compositionally biased region" description="Polar residues" evidence="2">
    <location>
        <begin position="380"/>
        <end position="392"/>
    </location>
</feature>
<evidence type="ECO:0000256" key="2">
    <source>
        <dbReference type="SAM" id="MobiDB-lite"/>
    </source>
</evidence>
<comment type="function">
    <text evidence="1">Specifically recognizes and binds N6-methyladenosine (m6A)-containing RNAs, and regulates mRNA stability. M6A is a modification present at internal sites of mRNAs and some non-coding RNAs and plays a role in mRNA stability and processing.</text>
</comment>
<dbReference type="InterPro" id="IPR007275">
    <property type="entry name" value="YTH_domain"/>
</dbReference>
<name>A0AAD8MZK0_9APIA</name>
<feature type="compositionally biased region" description="Polar residues" evidence="2">
    <location>
        <begin position="40"/>
        <end position="53"/>
    </location>
</feature>
<dbReference type="EMBL" id="JAUIZM010000004">
    <property type="protein sequence ID" value="KAK1390949.1"/>
    <property type="molecule type" value="Genomic_DNA"/>
</dbReference>
<evidence type="ECO:0000313" key="4">
    <source>
        <dbReference type="EMBL" id="KAK1390949.1"/>
    </source>
</evidence>
<dbReference type="GO" id="GO:0005737">
    <property type="term" value="C:cytoplasm"/>
    <property type="evidence" value="ECO:0007669"/>
    <property type="project" value="TreeGrafter"/>
</dbReference>
<dbReference type="PROSITE" id="PS50882">
    <property type="entry name" value="YTH"/>
    <property type="match status" value="1"/>
</dbReference>
<organism evidence="4 5">
    <name type="scientific">Heracleum sosnowskyi</name>
    <dbReference type="NCBI Taxonomy" id="360622"/>
    <lineage>
        <taxon>Eukaryota</taxon>
        <taxon>Viridiplantae</taxon>
        <taxon>Streptophyta</taxon>
        <taxon>Embryophyta</taxon>
        <taxon>Tracheophyta</taxon>
        <taxon>Spermatophyta</taxon>
        <taxon>Magnoliopsida</taxon>
        <taxon>eudicotyledons</taxon>
        <taxon>Gunneridae</taxon>
        <taxon>Pentapetalae</taxon>
        <taxon>asterids</taxon>
        <taxon>campanulids</taxon>
        <taxon>Apiales</taxon>
        <taxon>Apiaceae</taxon>
        <taxon>Apioideae</taxon>
        <taxon>apioid superclade</taxon>
        <taxon>Tordylieae</taxon>
        <taxon>Tordyliinae</taxon>
        <taxon>Heracleum</taxon>
    </lineage>
</organism>
<proteinExistence type="inferred from homology"/>
<protein>
    <recommendedName>
        <fullName evidence="1">YTH domain-containing family protein</fullName>
    </recommendedName>
</protein>
<evidence type="ECO:0000313" key="5">
    <source>
        <dbReference type="Proteomes" id="UP001237642"/>
    </source>
</evidence>
<accession>A0AAD8MZK0</accession>
<sequence>MATVSSPSEKAVDMLQKLSLDSQTKTENSQPTKKPVADSGNVSNGQIQSSDRSATPLLPDPMDPTMWYANGYAPYYYGGFDGTATGWEDYSKYLKVDGVEMPHGVYGGYGYAPYGPYSPAGTPVPTLGHDGQLYGAQQYQYPASYYQPPVAPAKGDISTVAPADQPILSIETPNGKSNGIVNASSIKGNQGATALKPTYQNSSYNANSSNGGGVYPGGIPASGYVYDVSRSSFPWTDASFYSDAKTRPLNSASINGLPMSKNRNARSHSQFMGYNNQRPLSGLNTGNGYMNRMYSNKFYNQNSISYRSGFYGSNVYDSRTMGSGWFPVDNKYKPRGRGNGFGNYGNGNIDGLNELSRGPRAKSFKNQKCVAPAAIKGQDNLVTGTNGSTEDNSSVDKDNSQYNRADFPETYADAKFFVIKSYSEDDVHKSIKYSVWSSTQNGNKKLDAAYLEAQKCSGNCPIFLLFSVNTSGQFVGVAEMSGPVDFEKNLEYWQQDKWLGCFTVKWHIVKDVPNSVLKHIILENNENKPVTNSRDTQEVKLEQGLQLLKIFKDYSSEQSMLDDFEFYEDRQKKIQDKKAKQQLIQKQLREGGKPTDDATKEANVEVTNQKSIDVPATINKNAAPAVLTNGDAKVLENVATVKAQEVSKPVTVAAKELVSNGVANGLAVPKDGQATLLK</sequence>
<dbReference type="InterPro" id="IPR045168">
    <property type="entry name" value="YTH_prot"/>
</dbReference>
<comment type="similarity">
    <text evidence="1">Belongs to the YTHDF family.</text>
</comment>
<dbReference type="PANTHER" id="PTHR12357:SF99">
    <property type="entry name" value="YTH DOMAIN-CONTAINING PROTEIN ECT2-RELATED"/>
    <property type="match status" value="1"/>
</dbReference>
<dbReference type="GO" id="GO:0061157">
    <property type="term" value="P:mRNA destabilization"/>
    <property type="evidence" value="ECO:0007669"/>
    <property type="project" value="TreeGrafter"/>
</dbReference>
<gene>
    <name evidence="4" type="ORF">POM88_019127</name>
</gene>